<name>A0ABN1CE01_SACER</name>
<organism evidence="1 2">
    <name type="scientific">Saccharopolyspora erythraea</name>
    <name type="common">Streptomyces erythraeus</name>
    <dbReference type="NCBI Taxonomy" id="1836"/>
    <lineage>
        <taxon>Bacteria</taxon>
        <taxon>Bacillati</taxon>
        <taxon>Actinomycetota</taxon>
        <taxon>Actinomycetes</taxon>
        <taxon>Pseudonocardiales</taxon>
        <taxon>Pseudonocardiaceae</taxon>
        <taxon>Saccharopolyspora</taxon>
    </lineage>
</organism>
<dbReference type="RefSeq" id="WP_009942222.1">
    <property type="nucleotide sequence ID" value="NZ_BAAAGS010000007.1"/>
</dbReference>
<sequence length="76" mass="8087">MGDVRVRLRGGPEDGREISVAADASGMPVPRVTLPARRAHGTPGAADQHAPLLAYERRRSGSDGVWEFGFVGTETD</sequence>
<keyword evidence="2" id="KW-1185">Reference proteome</keyword>
<evidence type="ECO:0000313" key="2">
    <source>
        <dbReference type="Proteomes" id="UP001500729"/>
    </source>
</evidence>
<evidence type="ECO:0000313" key="1">
    <source>
        <dbReference type="EMBL" id="GAA0517277.1"/>
    </source>
</evidence>
<dbReference type="EMBL" id="BAAAGS010000007">
    <property type="protein sequence ID" value="GAA0517277.1"/>
    <property type="molecule type" value="Genomic_DNA"/>
</dbReference>
<gene>
    <name evidence="1" type="ORF">GCM10009533_15500</name>
</gene>
<reference evidence="1 2" key="1">
    <citation type="journal article" date="2019" name="Int. J. Syst. Evol. Microbiol.">
        <title>The Global Catalogue of Microorganisms (GCM) 10K type strain sequencing project: providing services to taxonomists for standard genome sequencing and annotation.</title>
        <authorList>
            <consortium name="The Broad Institute Genomics Platform"/>
            <consortium name="The Broad Institute Genome Sequencing Center for Infectious Disease"/>
            <person name="Wu L."/>
            <person name="Ma J."/>
        </authorList>
    </citation>
    <scope>NUCLEOTIDE SEQUENCE [LARGE SCALE GENOMIC DNA]</scope>
    <source>
        <strain evidence="1 2">JCM 10303</strain>
    </source>
</reference>
<comment type="caution">
    <text evidence="1">The sequence shown here is derived from an EMBL/GenBank/DDBJ whole genome shotgun (WGS) entry which is preliminary data.</text>
</comment>
<accession>A0ABN1CE01</accession>
<dbReference type="Proteomes" id="UP001500729">
    <property type="component" value="Unassembled WGS sequence"/>
</dbReference>
<proteinExistence type="predicted"/>
<protein>
    <submittedName>
        <fullName evidence="1">Uncharacterized protein</fullName>
    </submittedName>
</protein>